<dbReference type="Gene3D" id="1.25.40.20">
    <property type="entry name" value="Ankyrin repeat-containing domain"/>
    <property type="match status" value="2"/>
</dbReference>
<accession>A0A8S3ZRU4</accession>
<dbReference type="InterPro" id="IPR036770">
    <property type="entry name" value="Ankyrin_rpt-contain_sf"/>
</dbReference>
<evidence type="ECO:0000313" key="5">
    <source>
        <dbReference type="Proteomes" id="UP000678393"/>
    </source>
</evidence>
<dbReference type="PROSITE" id="PS50088">
    <property type="entry name" value="ANK_REPEAT"/>
    <property type="match status" value="2"/>
</dbReference>
<organism evidence="4 5">
    <name type="scientific">Candidula unifasciata</name>
    <dbReference type="NCBI Taxonomy" id="100452"/>
    <lineage>
        <taxon>Eukaryota</taxon>
        <taxon>Metazoa</taxon>
        <taxon>Spiralia</taxon>
        <taxon>Lophotrochozoa</taxon>
        <taxon>Mollusca</taxon>
        <taxon>Gastropoda</taxon>
        <taxon>Heterobranchia</taxon>
        <taxon>Euthyneura</taxon>
        <taxon>Panpulmonata</taxon>
        <taxon>Eupulmonata</taxon>
        <taxon>Stylommatophora</taxon>
        <taxon>Helicina</taxon>
        <taxon>Helicoidea</taxon>
        <taxon>Geomitridae</taxon>
        <taxon>Candidula</taxon>
    </lineage>
</organism>
<keyword evidence="2 3" id="KW-0040">ANK repeat</keyword>
<keyword evidence="1" id="KW-0677">Repeat</keyword>
<reference evidence="4" key="1">
    <citation type="submission" date="2021-04" db="EMBL/GenBank/DDBJ databases">
        <authorList>
            <consortium name="Molecular Ecology Group"/>
        </authorList>
    </citation>
    <scope>NUCLEOTIDE SEQUENCE</scope>
</reference>
<dbReference type="Pfam" id="PF12796">
    <property type="entry name" value="Ank_2"/>
    <property type="match status" value="1"/>
</dbReference>
<evidence type="ECO:0000256" key="3">
    <source>
        <dbReference type="PROSITE-ProRule" id="PRU00023"/>
    </source>
</evidence>
<dbReference type="SMART" id="SM00248">
    <property type="entry name" value="ANK"/>
    <property type="match status" value="4"/>
</dbReference>
<dbReference type="SUPFAM" id="SSF48403">
    <property type="entry name" value="Ankyrin repeat"/>
    <property type="match status" value="1"/>
</dbReference>
<dbReference type="Proteomes" id="UP000678393">
    <property type="component" value="Unassembled WGS sequence"/>
</dbReference>
<feature type="repeat" description="ANK" evidence="3">
    <location>
        <begin position="28"/>
        <end position="60"/>
    </location>
</feature>
<sequence>MSACEHGHKLLVQMLVGRGADVNCRDTKRNTPLLISVQNHFTDIVQFLLQNKADVNDCNSQGNTALMHAIQNGSVRNVSFLLQFVKDREELLNVQNDEGLTALMLAVYTWSRIAQPQVLLATGPTPFRPSSPPAPPH</sequence>
<dbReference type="AlphaFoldDB" id="A0A8S3ZRU4"/>
<feature type="repeat" description="ANK" evidence="3">
    <location>
        <begin position="1"/>
        <end position="27"/>
    </location>
</feature>
<keyword evidence="5" id="KW-1185">Reference proteome</keyword>
<dbReference type="OrthoDB" id="194358at2759"/>
<evidence type="ECO:0000313" key="4">
    <source>
        <dbReference type="EMBL" id="CAG5130342.1"/>
    </source>
</evidence>
<dbReference type="InterPro" id="IPR002110">
    <property type="entry name" value="Ankyrin_rpt"/>
</dbReference>
<dbReference type="PANTHER" id="PTHR24173:SF74">
    <property type="entry name" value="ANKYRIN REPEAT DOMAIN-CONTAINING PROTEIN 16"/>
    <property type="match status" value="1"/>
</dbReference>
<gene>
    <name evidence="4" type="ORF">CUNI_LOCUS15900</name>
</gene>
<comment type="caution">
    <text evidence="4">The sequence shown here is derived from an EMBL/GenBank/DDBJ whole genome shotgun (WGS) entry which is preliminary data.</text>
</comment>
<evidence type="ECO:0000256" key="2">
    <source>
        <dbReference type="ARBA" id="ARBA00023043"/>
    </source>
</evidence>
<protein>
    <submittedName>
        <fullName evidence="4">Uncharacterized protein</fullName>
    </submittedName>
</protein>
<name>A0A8S3ZRU4_9EUPU</name>
<dbReference type="PANTHER" id="PTHR24173">
    <property type="entry name" value="ANKYRIN REPEAT CONTAINING"/>
    <property type="match status" value="1"/>
</dbReference>
<evidence type="ECO:0000256" key="1">
    <source>
        <dbReference type="ARBA" id="ARBA00022737"/>
    </source>
</evidence>
<proteinExistence type="predicted"/>
<dbReference type="EMBL" id="CAJHNH020003978">
    <property type="protein sequence ID" value="CAG5130342.1"/>
    <property type="molecule type" value="Genomic_DNA"/>
</dbReference>